<dbReference type="GO" id="GO:0032259">
    <property type="term" value="P:methylation"/>
    <property type="evidence" value="ECO:0007669"/>
    <property type="project" value="UniProtKB-KW"/>
</dbReference>
<dbReference type="EC" id="2.1.1.297" evidence="5"/>
<dbReference type="InterPro" id="IPR050320">
    <property type="entry name" value="N5-glutamine_MTase"/>
</dbReference>
<dbReference type="InterPro" id="IPR019874">
    <property type="entry name" value="RF_methyltr_PrmC"/>
</dbReference>
<feature type="domain" description="Release factor glutamine methyltransferase N-terminal" evidence="7">
    <location>
        <begin position="7"/>
        <end position="77"/>
    </location>
</feature>
<dbReference type="InterPro" id="IPR029063">
    <property type="entry name" value="SAM-dependent_MTases_sf"/>
</dbReference>
<dbReference type="AlphaFoldDB" id="A0A858BSK2"/>
<comment type="catalytic activity">
    <reaction evidence="4 5">
        <text>L-glutaminyl-[peptide chain release factor] + S-adenosyl-L-methionine = N(5)-methyl-L-glutaminyl-[peptide chain release factor] + S-adenosyl-L-homocysteine + H(+)</text>
        <dbReference type="Rhea" id="RHEA:42896"/>
        <dbReference type="Rhea" id="RHEA-COMP:10271"/>
        <dbReference type="Rhea" id="RHEA-COMP:10272"/>
        <dbReference type="ChEBI" id="CHEBI:15378"/>
        <dbReference type="ChEBI" id="CHEBI:30011"/>
        <dbReference type="ChEBI" id="CHEBI:57856"/>
        <dbReference type="ChEBI" id="CHEBI:59789"/>
        <dbReference type="ChEBI" id="CHEBI:61891"/>
        <dbReference type="EC" id="2.1.1.297"/>
    </reaction>
</comment>
<dbReference type="PROSITE" id="PS00092">
    <property type="entry name" value="N6_MTASE"/>
    <property type="match status" value="1"/>
</dbReference>
<name>A0A858BSK2_9FIRM</name>
<dbReference type="NCBIfam" id="TIGR00536">
    <property type="entry name" value="hemK_fam"/>
    <property type="match status" value="1"/>
</dbReference>
<comment type="similarity">
    <text evidence="5">Belongs to the protein N5-glutamine methyltransferase family. PrmC subfamily.</text>
</comment>
<proteinExistence type="inferred from homology"/>
<evidence type="ECO:0000313" key="8">
    <source>
        <dbReference type="EMBL" id="QIB68189.1"/>
    </source>
</evidence>
<dbReference type="HAMAP" id="MF_02126">
    <property type="entry name" value="RF_methyltr_PrmC"/>
    <property type="match status" value="1"/>
</dbReference>
<evidence type="ECO:0000259" key="6">
    <source>
        <dbReference type="Pfam" id="PF05175"/>
    </source>
</evidence>
<comment type="caution">
    <text evidence="5">Lacks conserved residue(s) required for the propagation of feature annotation.</text>
</comment>
<feature type="binding site" evidence="5">
    <location>
        <position position="192"/>
    </location>
    <ligand>
        <name>S-adenosyl-L-methionine</name>
        <dbReference type="ChEBI" id="CHEBI:59789"/>
    </ligand>
</feature>
<evidence type="ECO:0000256" key="5">
    <source>
        <dbReference type="HAMAP-Rule" id="MF_02126"/>
    </source>
</evidence>
<feature type="binding site" evidence="5">
    <location>
        <begin position="192"/>
        <end position="195"/>
    </location>
    <ligand>
        <name>substrate</name>
    </ligand>
</feature>
<dbReference type="CDD" id="cd02440">
    <property type="entry name" value="AdoMet_MTases"/>
    <property type="match status" value="1"/>
</dbReference>
<dbReference type="KEGG" id="abut:Ami103574_02170"/>
<evidence type="ECO:0000259" key="7">
    <source>
        <dbReference type="Pfam" id="PF17827"/>
    </source>
</evidence>
<feature type="domain" description="Methyltransferase small" evidence="6">
    <location>
        <begin position="99"/>
        <end position="198"/>
    </location>
</feature>
<organism evidence="8 9">
    <name type="scientific">Aminipila butyrica</name>
    <dbReference type="NCBI Taxonomy" id="433296"/>
    <lineage>
        <taxon>Bacteria</taxon>
        <taxon>Bacillati</taxon>
        <taxon>Bacillota</taxon>
        <taxon>Clostridia</taxon>
        <taxon>Peptostreptococcales</taxon>
        <taxon>Anaerovoracaceae</taxon>
        <taxon>Aminipila</taxon>
    </lineage>
</organism>
<sequence>MAMGVKEVLEMGQRALEGAGIHDAKVDAELLLCYMLGLERGSLFMIWSKILDDSQFNHYFELIDARVKRLPLQHITGVQQFMGYDFKVAKNVLIPRLDTELLAEAVMEHAKFFKGKISVLDLCCGSGAIGISLAKLCKNMKVVCSDVSEDAVRLTRENAKALKTNVVVKKGNLFEPFESRLGNTKFHMIVSNPPYIESQIIPTLEDEVRVHEPLLALDGGHDGLDFYRQILKEAPKHLEKGGMLFLEVGHNQGNVIAEKLAHMGQYTDIEVRKDYHELDRVVVCKTQVK</sequence>
<dbReference type="InterPro" id="IPR007848">
    <property type="entry name" value="Small_mtfrase_dom"/>
</dbReference>
<gene>
    <name evidence="5 8" type="primary">prmC</name>
    <name evidence="8" type="ORF">Ami103574_02170</name>
</gene>
<dbReference type="GO" id="GO:0003676">
    <property type="term" value="F:nucleic acid binding"/>
    <property type="evidence" value="ECO:0007669"/>
    <property type="project" value="InterPro"/>
</dbReference>
<protein>
    <recommendedName>
        <fullName evidence="5">Release factor glutamine methyltransferase</fullName>
        <shortName evidence="5">RF MTase</shortName>
        <ecNumber evidence="5">2.1.1.297</ecNumber>
    </recommendedName>
    <alternativeName>
        <fullName evidence="5">N5-glutamine methyltransferase PrmC</fullName>
    </alternativeName>
    <alternativeName>
        <fullName evidence="5">Protein-(glutamine-N5) MTase PrmC</fullName>
    </alternativeName>
    <alternativeName>
        <fullName evidence="5">Protein-glutamine N-methyltransferase PrmC</fullName>
    </alternativeName>
</protein>
<keyword evidence="1 5" id="KW-0489">Methyltransferase</keyword>
<dbReference type="InterPro" id="IPR004556">
    <property type="entry name" value="HemK-like"/>
</dbReference>
<evidence type="ECO:0000256" key="1">
    <source>
        <dbReference type="ARBA" id="ARBA00022603"/>
    </source>
</evidence>
<dbReference type="PANTHER" id="PTHR18895">
    <property type="entry name" value="HEMK METHYLTRANSFERASE"/>
    <property type="match status" value="1"/>
</dbReference>
<dbReference type="NCBIfam" id="TIGR03534">
    <property type="entry name" value="RF_mod_PrmC"/>
    <property type="match status" value="1"/>
</dbReference>
<dbReference type="Pfam" id="PF05175">
    <property type="entry name" value="MTS"/>
    <property type="match status" value="1"/>
</dbReference>
<feature type="binding site" evidence="5">
    <location>
        <position position="146"/>
    </location>
    <ligand>
        <name>S-adenosyl-L-methionine</name>
        <dbReference type="ChEBI" id="CHEBI:59789"/>
    </ligand>
</feature>
<dbReference type="EMBL" id="CP048649">
    <property type="protein sequence ID" value="QIB68189.1"/>
    <property type="molecule type" value="Genomic_DNA"/>
</dbReference>
<dbReference type="Proteomes" id="UP000466848">
    <property type="component" value="Chromosome"/>
</dbReference>
<keyword evidence="3 5" id="KW-0949">S-adenosyl-L-methionine</keyword>
<evidence type="ECO:0000256" key="3">
    <source>
        <dbReference type="ARBA" id="ARBA00022691"/>
    </source>
</evidence>
<dbReference type="Gene3D" id="1.10.8.10">
    <property type="entry name" value="DNA helicase RuvA subunit, C-terminal domain"/>
    <property type="match status" value="1"/>
</dbReference>
<dbReference type="GO" id="GO:0102559">
    <property type="term" value="F:peptide chain release factor N(5)-glutamine methyltransferase activity"/>
    <property type="evidence" value="ECO:0007669"/>
    <property type="project" value="UniProtKB-EC"/>
</dbReference>
<evidence type="ECO:0000256" key="4">
    <source>
        <dbReference type="ARBA" id="ARBA00048391"/>
    </source>
</evidence>
<dbReference type="PANTHER" id="PTHR18895:SF74">
    <property type="entry name" value="MTRF1L RELEASE FACTOR GLUTAMINE METHYLTRANSFERASE"/>
    <property type="match status" value="1"/>
</dbReference>
<dbReference type="Pfam" id="PF17827">
    <property type="entry name" value="PrmC_N"/>
    <property type="match status" value="1"/>
</dbReference>
<dbReference type="SUPFAM" id="SSF53335">
    <property type="entry name" value="S-adenosyl-L-methionine-dependent methyltransferases"/>
    <property type="match status" value="1"/>
</dbReference>
<reference evidence="8 9" key="1">
    <citation type="submission" date="2020-02" db="EMBL/GenBank/DDBJ databases">
        <authorList>
            <person name="Kim Y.B."/>
            <person name="Roh S.W."/>
        </authorList>
    </citation>
    <scope>NUCLEOTIDE SEQUENCE [LARGE SCALE GENOMIC DNA]</scope>
    <source>
        <strain evidence="8 9">DSM 103574</strain>
    </source>
</reference>
<dbReference type="RefSeq" id="WP_163065109.1">
    <property type="nucleotide sequence ID" value="NZ_CP048649.1"/>
</dbReference>
<keyword evidence="9" id="KW-1185">Reference proteome</keyword>
<comment type="function">
    <text evidence="5">Methylates the class 1 translation termination release factors RF1/PrfA and RF2/PrfB on the glutamine residue of the universally conserved GGQ motif.</text>
</comment>
<evidence type="ECO:0000256" key="2">
    <source>
        <dbReference type="ARBA" id="ARBA00022679"/>
    </source>
</evidence>
<dbReference type="InterPro" id="IPR002052">
    <property type="entry name" value="DNA_methylase_N6_adenine_CS"/>
</dbReference>
<evidence type="ECO:0000313" key="9">
    <source>
        <dbReference type="Proteomes" id="UP000466848"/>
    </source>
</evidence>
<dbReference type="Gene3D" id="3.40.50.150">
    <property type="entry name" value="Vaccinia Virus protein VP39"/>
    <property type="match status" value="1"/>
</dbReference>
<accession>A0A858BSK2</accession>
<dbReference type="InterPro" id="IPR040758">
    <property type="entry name" value="PrmC_N"/>
</dbReference>
<keyword evidence="2 5" id="KW-0808">Transferase</keyword>